<dbReference type="Pfam" id="PF06439">
    <property type="entry name" value="3keto-disac_hyd"/>
    <property type="match status" value="1"/>
</dbReference>
<gene>
    <name evidence="2" type="ORF">E2R57_15755</name>
</gene>
<name>A0A4R5XQW3_9MICC</name>
<dbReference type="RefSeq" id="WP_133350622.1">
    <property type="nucleotide sequence ID" value="NZ_SMZQ01000009.1"/>
</dbReference>
<evidence type="ECO:0000313" key="3">
    <source>
        <dbReference type="Proteomes" id="UP000294621"/>
    </source>
</evidence>
<dbReference type="EMBL" id="SMZQ01000009">
    <property type="protein sequence ID" value="TDL33969.1"/>
    <property type="molecule type" value="Genomic_DNA"/>
</dbReference>
<dbReference type="OrthoDB" id="118532at2"/>
<dbReference type="Gene3D" id="2.60.120.560">
    <property type="entry name" value="Exo-inulinase, domain 1"/>
    <property type="match status" value="1"/>
</dbReference>
<protein>
    <recommendedName>
        <fullName evidence="1">3-keto-alpha-glucoside-1,2-lyase/3-keto-2-hydroxy-glucal hydratase domain-containing protein</fullName>
    </recommendedName>
</protein>
<feature type="domain" description="3-keto-alpha-glucoside-1,2-lyase/3-keto-2-hydroxy-glucal hydratase" evidence="1">
    <location>
        <begin position="151"/>
        <end position="214"/>
    </location>
</feature>
<reference evidence="2 3" key="1">
    <citation type="submission" date="2019-03" db="EMBL/GenBank/DDBJ databases">
        <title>Genome Sequencing and Assembly of Various Microbes Isolated from Partially Reclaimed Soil and Acid Mine Drainage (AMD) Site.</title>
        <authorList>
            <person name="Steinbock B."/>
            <person name="Bechtold R."/>
            <person name="Sevigny J.L."/>
            <person name="Thomas D."/>
            <person name="Cuthill L.R."/>
            <person name="Aveiro Johannsen E.J."/>
            <person name="Thomas K."/>
            <person name="Ghosh A."/>
        </authorList>
    </citation>
    <scope>NUCLEOTIDE SEQUENCE [LARGE SCALE GENOMIC DNA]</scope>
    <source>
        <strain evidence="2 3">S-A1</strain>
    </source>
</reference>
<dbReference type="AlphaFoldDB" id="A0A4R5XQW3"/>
<accession>A0A4R5XQW3</accession>
<dbReference type="Proteomes" id="UP000294621">
    <property type="component" value="Unassembled WGS sequence"/>
</dbReference>
<evidence type="ECO:0000259" key="1">
    <source>
        <dbReference type="Pfam" id="PF06439"/>
    </source>
</evidence>
<organism evidence="2 3">
    <name type="scientific">Arthrobacter nitrophenolicus</name>
    <dbReference type="NCBI Taxonomy" id="683150"/>
    <lineage>
        <taxon>Bacteria</taxon>
        <taxon>Bacillati</taxon>
        <taxon>Actinomycetota</taxon>
        <taxon>Actinomycetes</taxon>
        <taxon>Micrococcales</taxon>
        <taxon>Micrococcaceae</taxon>
        <taxon>Arthrobacter</taxon>
    </lineage>
</organism>
<dbReference type="InterPro" id="IPR010496">
    <property type="entry name" value="AL/BT2_dom"/>
</dbReference>
<dbReference type="GO" id="GO:0016787">
    <property type="term" value="F:hydrolase activity"/>
    <property type="evidence" value="ECO:0007669"/>
    <property type="project" value="InterPro"/>
</dbReference>
<comment type="caution">
    <text evidence="2">The sequence shown here is derived from an EMBL/GenBank/DDBJ whole genome shotgun (WGS) entry which is preliminary data.</text>
</comment>
<proteinExistence type="predicted"/>
<sequence>MTASTMSSFPLDHLPDSADLLSVEAEVVSIDGREALRVALTPQTAAGVPDVDYIDQPTLVVLPVDFRNGRIDTDIRSGLGSDAPEYARGFAGIAYRVSDDAQQFESAYLRPTNGRKVNPPAPRDVRAVQYFSYPDWKYERLRNEFPDGGFEAGADIAPDEWINFSIEVGEKRVAVTVNGERVLELEDTMTPASSGRVALWVDIGTVAYFSNLVVTPAS</sequence>
<evidence type="ECO:0000313" key="2">
    <source>
        <dbReference type="EMBL" id="TDL33969.1"/>
    </source>
</evidence>